<dbReference type="GO" id="GO:0045944">
    <property type="term" value="P:positive regulation of transcription by RNA polymerase II"/>
    <property type="evidence" value="ECO:0007669"/>
    <property type="project" value="TreeGrafter"/>
</dbReference>
<keyword evidence="1 2" id="KW-0238">DNA-binding</keyword>
<gene>
    <name evidence="5" type="primary">NDT80_1</name>
    <name evidence="5" type="ORF">Cantr_07434</name>
</gene>
<feature type="DNA-binding region" description="NDT80" evidence="2">
    <location>
        <begin position="9"/>
        <end position="292"/>
    </location>
</feature>
<feature type="region of interest" description="Disordered" evidence="3">
    <location>
        <begin position="282"/>
        <end position="304"/>
    </location>
</feature>
<evidence type="ECO:0000313" key="5">
    <source>
        <dbReference type="EMBL" id="RCK59504.1"/>
    </source>
</evidence>
<feature type="compositionally biased region" description="Basic and acidic residues" evidence="3">
    <location>
        <begin position="287"/>
        <end position="297"/>
    </location>
</feature>
<dbReference type="PROSITE" id="PS51517">
    <property type="entry name" value="NDT80"/>
    <property type="match status" value="1"/>
</dbReference>
<evidence type="ECO:0000256" key="3">
    <source>
        <dbReference type="SAM" id="MobiDB-lite"/>
    </source>
</evidence>
<dbReference type="InterPro" id="IPR024061">
    <property type="entry name" value="NDT80_DNA-bd_dom"/>
</dbReference>
<evidence type="ECO:0000313" key="6">
    <source>
        <dbReference type="Proteomes" id="UP000253472"/>
    </source>
</evidence>
<evidence type="ECO:0000259" key="4">
    <source>
        <dbReference type="PROSITE" id="PS51517"/>
    </source>
</evidence>
<reference evidence="5 6" key="1">
    <citation type="submission" date="2018-06" db="EMBL/GenBank/DDBJ databases">
        <title>Whole genome sequencing of Candida tropicalis (genome annotated by CSBL at Korea University).</title>
        <authorList>
            <person name="Ahn J."/>
        </authorList>
    </citation>
    <scope>NUCLEOTIDE SEQUENCE [LARGE SCALE GENOMIC DNA]</scope>
    <source>
        <strain evidence="5 6">ATCC 20962</strain>
    </source>
</reference>
<dbReference type="GO" id="GO:0003677">
    <property type="term" value="F:DNA binding"/>
    <property type="evidence" value="ECO:0007669"/>
    <property type="project" value="UniProtKB-KW"/>
</dbReference>
<dbReference type="PANTHER" id="PTHR35144:SF2">
    <property type="entry name" value="MEIOSIS-SPECIFIC TRANSCRIPTION FACTOR NDT80"/>
    <property type="match status" value="1"/>
</dbReference>
<dbReference type="OrthoDB" id="2288358at2759"/>
<dbReference type="InterPro" id="IPR037141">
    <property type="entry name" value="NDT80_DNA-bd_dom_sf"/>
</dbReference>
<proteinExistence type="predicted"/>
<dbReference type="Pfam" id="PF05224">
    <property type="entry name" value="NDT80_PhoG"/>
    <property type="match status" value="1"/>
</dbReference>
<evidence type="ECO:0000256" key="1">
    <source>
        <dbReference type="ARBA" id="ARBA00023125"/>
    </source>
</evidence>
<dbReference type="GO" id="GO:0003700">
    <property type="term" value="F:DNA-binding transcription factor activity"/>
    <property type="evidence" value="ECO:0007669"/>
    <property type="project" value="UniProtKB-UniRule"/>
</dbReference>
<keyword evidence="6" id="KW-1185">Reference proteome</keyword>
<comment type="caution">
    <text evidence="5">The sequence shown here is derived from an EMBL/GenBank/DDBJ whole genome shotgun (WGS) entry which is preliminary data.</text>
</comment>
<dbReference type="GO" id="GO:0000228">
    <property type="term" value="C:nuclear chromosome"/>
    <property type="evidence" value="ECO:0007669"/>
    <property type="project" value="TreeGrafter"/>
</dbReference>
<feature type="domain" description="NDT80" evidence="4">
    <location>
        <begin position="9"/>
        <end position="292"/>
    </location>
</feature>
<dbReference type="InterPro" id="IPR052605">
    <property type="entry name" value="Fungal_trans_regulator"/>
</dbReference>
<sequence>MGVGTRSNKRSIVKRSRAIGIRSDPVSYIPHKKSRIAPRSGLQFKVGPPFQPTIQVSSLSIKETKTEVIPILECRIDRGFELIGDEWVGYKRNYMSVVSSFAFKDIDESSSILQSHGFSVVTGNRQFDIKRFAIRLVGKSTQDGADVNLIQHTAKRDKGPIMEPQIIPVVPGIIPGHVVIREGANIRKQSKIRDFERLFVQDYDSLEILQPCSILQNYAVNENYNKVAKYERIQFASSLNSKKSIYKNKKFILQIQLLAQLDDDDTYAVIALSNTPPVSIRANGASRYEDTPKEHQSKSPLGEVSNNTTCDLTLPVLLEGIREDDYVSSDDQDLAVLSRRCHIFNPFNDGPHPLERIMRDEAEDPELLDPRYYLEKSRVTRIHELTSCYFKETFSSAFFRDSGDVVMKIFEDTKKVYDDIASDRCIEPYLLTNY</sequence>
<protein>
    <submittedName>
        <fullName evidence="5">Meiosis-specific transcription factor NDT80</fullName>
    </submittedName>
</protein>
<dbReference type="InterPro" id="IPR008967">
    <property type="entry name" value="p53-like_TF_DNA-bd_sf"/>
</dbReference>
<dbReference type="EMBL" id="QLNQ01000027">
    <property type="protein sequence ID" value="RCK59504.1"/>
    <property type="molecule type" value="Genomic_DNA"/>
</dbReference>
<dbReference type="PANTHER" id="PTHR35144">
    <property type="entry name" value="MEIOSIS-SPECIFIC TRANSCRIPTION FACTOR NDT80"/>
    <property type="match status" value="1"/>
</dbReference>
<organism evidence="5 6">
    <name type="scientific">Candida viswanathii</name>
    <dbReference type="NCBI Taxonomy" id="5486"/>
    <lineage>
        <taxon>Eukaryota</taxon>
        <taxon>Fungi</taxon>
        <taxon>Dikarya</taxon>
        <taxon>Ascomycota</taxon>
        <taxon>Saccharomycotina</taxon>
        <taxon>Pichiomycetes</taxon>
        <taxon>Debaryomycetaceae</taxon>
        <taxon>Candida/Lodderomyces clade</taxon>
        <taxon>Candida</taxon>
    </lineage>
</organism>
<dbReference type="SUPFAM" id="SSF49417">
    <property type="entry name" value="p53-like transcription factors"/>
    <property type="match status" value="1"/>
</dbReference>
<evidence type="ECO:0000256" key="2">
    <source>
        <dbReference type="PROSITE-ProRule" id="PRU00850"/>
    </source>
</evidence>
<dbReference type="Proteomes" id="UP000253472">
    <property type="component" value="Unassembled WGS sequence"/>
</dbReference>
<name>A0A367Y0Y2_9ASCO</name>
<dbReference type="GO" id="GO:0051321">
    <property type="term" value="P:meiotic cell cycle"/>
    <property type="evidence" value="ECO:0007669"/>
    <property type="project" value="TreeGrafter"/>
</dbReference>
<accession>A0A367Y0Y2</accession>
<dbReference type="Gene3D" id="2.60.40.1390">
    <property type="entry name" value="NDT80 DNA-binding domain"/>
    <property type="match status" value="1"/>
</dbReference>
<dbReference type="AlphaFoldDB" id="A0A367Y0Y2"/>